<feature type="chain" id="PRO_5026759973" description="Lysozyme" evidence="3">
    <location>
        <begin position="30"/>
        <end position="219"/>
    </location>
</feature>
<gene>
    <name evidence="4" type="ORF">MCOR_32127</name>
</gene>
<reference evidence="4 5" key="1">
    <citation type="submission" date="2020-06" db="EMBL/GenBank/DDBJ databases">
        <authorList>
            <person name="Li R."/>
            <person name="Bekaert M."/>
        </authorList>
    </citation>
    <scope>NUCLEOTIDE SEQUENCE [LARGE SCALE GENOMIC DNA]</scope>
    <source>
        <strain evidence="5">wild</strain>
    </source>
</reference>
<dbReference type="InterPro" id="IPR023346">
    <property type="entry name" value="Lysozyme-like_dom_sf"/>
</dbReference>
<dbReference type="GO" id="GO:0042742">
    <property type="term" value="P:defense response to bacterium"/>
    <property type="evidence" value="ECO:0007669"/>
    <property type="project" value="UniProtKB-KW"/>
</dbReference>
<evidence type="ECO:0000313" key="5">
    <source>
        <dbReference type="Proteomes" id="UP000507470"/>
    </source>
</evidence>
<keyword evidence="1" id="KW-0929">Antimicrobial</keyword>
<feature type="signal peptide" evidence="3">
    <location>
        <begin position="1"/>
        <end position="29"/>
    </location>
</feature>
<evidence type="ECO:0000256" key="2">
    <source>
        <dbReference type="ARBA" id="ARBA00022638"/>
    </source>
</evidence>
<dbReference type="AlphaFoldDB" id="A0A6J8CMJ3"/>
<dbReference type="OrthoDB" id="6085134at2759"/>
<evidence type="ECO:0000313" key="4">
    <source>
        <dbReference type="EMBL" id="CAC5397708.1"/>
    </source>
</evidence>
<name>A0A6J8CMJ3_MYTCO</name>
<dbReference type="GO" id="GO:0003796">
    <property type="term" value="F:lysozyme activity"/>
    <property type="evidence" value="ECO:0007669"/>
    <property type="project" value="InterPro"/>
</dbReference>
<dbReference type="EMBL" id="CACVKT020005753">
    <property type="protein sequence ID" value="CAC5397708.1"/>
    <property type="molecule type" value="Genomic_DNA"/>
</dbReference>
<dbReference type="Gene3D" id="1.10.530.40">
    <property type="match status" value="1"/>
</dbReference>
<dbReference type="Proteomes" id="UP000507470">
    <property type="component" value="Unassembled WGS sequence"/>
</dbReference>
<evidence type="ECO:0000256" key="3">
    <source>
        <dbReference type="SAM" id="SignalP"/>
    </source>
</evidence>
<keyword evidence="5" id="KW-1185">Reference proteome</keyword>
<evidence type="ECO:0008006" key="6">
    <source>
        <dbReference type="Google" id="ProtNLM"/>
    </source>
</evidence>
<keyword evidence="3" id="KW-0732">Signal</keyword>
<dbReference type="InterPro" id="IPR023347">
    <property type="entry name" value="Lysozyme_dom_sf"/>
</dbReference>
<dbReference type="SUPFAM" id="SSF53955">
    <property type="entry name" value="Lysozyme-like"/>
    <property type="match status" value="1"/>
</dbReference>
<protein>
    <recommendedName>
        <fullName evidence="6">Lysozyme</fullName>
    </recommendedName>
</protein>
<proteinExistence type="predicted"/>
<dbReference type="GO" id="GO:0031640">
    <property type="term" value="P:killing of cells of another organism"/>
    <property type="evidence" value="ECO:0007669"/>
    <property type="project" value="UniProtKB-KW"/>
</dbReference>
<keyword evidence="2" id="KW-0081">Bacteriolytic enzyme</keyword>
<organism evidence="4 5">
    <name type="scientific">Mytilus coruscus</name>
    <name type="common">Sea mussel</name>
    <dbReference type="NCBI Taxonomy" id="42192"/>
    <lineage>
        <taxon>Eukaryota</taxon>
        <taxon>Metazoa</taxon>
        <taxon>Spiralia</taxon>
        <taxon>Lophotrochozoa</taxon>
        <taxon>Mollusca</taxon>
        <taxon>Bivalvia</taxon>
        <taxon>Autobranchia</taxon>
        <taxon>Pteriomorphia</taxon>
        <taxon>Mytilida</taxon>
        <taxon>Mytiloidea</taxon>
        <taxon>Mytilidae</taxon>
        <taxon>Mytilinae</taxon>
        <taxon>Mytilus</taxon>
    </lineage>
</organism>
<evidence type="ECO:0000256" key="1">
    <source>
        <dbReference type="ARBA" id="ARBA00022529"/>
    </source>
</evidence>
<sequence length="219" mass="24528">MSTKRNKLLALIPHLLISIYSSFVTKMSASQSNPHYIAAAKANIPNPNDIADVIIKFETNGEPNLKAYDAQPKNPSVHDTTIGYGFNLNRSDAKATFQKLVPEVDFDKVKTGQQNITKEQARKLFNHDITEHVNRAKTRLGDSVYDSLPANVKSAVISAIYRGDLGPKTANLMKAGKWKDVGVEYLNHQQYKNAQELGIIGVRIRMNWNAEQFNTMIKE</sequence>
<accession>A0A6J8CMJ3</accession>